<name>A0A347ZSP1_9CHLR</name>
<evidence type="ECO:0000256" key="1">
    <source>
        <dbReference type="ARBA" id="ARBA00008857"/>
    </source>
</evidence>
<keyword evidence="3 5" id="KW-0238">DNA-binding</keyword>
<evidence type="ECO:0000256" key="5">
    <source>
        <dbReference type="PROSITE-ProRule" id="PRU01248"/>
    </source>
</evidence>
<keyword evidence="2" id="KW-0229">DNA integration</keyword>
<dbReference type="CDD" id="cd00397">
    <property type="entry name" value="DNA_BRE_C"/>
    <property type="match status" value="1"/>
</dbReference>
<dbReference type="PANTHER" id="PTHR30349:SF41">
    <property type="entry name" value="INTEGRASE_RECOMBINASE PROTEIN MJ0367-RELATED"/>
    <property type="match status" value="1"/>
</dbReference>
<dbReference type="GO" id="GO:0015074">
    <property type="term" value="P:DNA integration"/>
    <property type="evidence" value="ECO:0007669"/>
    <property type="project" value="UniProtKB-KW"/>
</dbReference>
<evidence type="ECO:0000256" key="4">
    <source>
        <dbReference type="ARBA" id="ARBA00023172"/>
    </source>
</evidence>
<dbReference type="OrthoDB" id="154678at2"/>
<dbReference type="InterPro" id="IPR010998">
    <property type="entry name" value="Integrase_recombinase_N"/>
</dbReference>
<dbReference type="InterPro" id="IPR004107">
    <property type="entry name" value="Integrase_SAM-like_N"/>
</dbReference>
<comment type="caution">
    <text evidence="8">The sequence shown here is derived from an EMBL/GenBank/DDBJ whole genome shotgun (WGS) entry which is preliminary data.</text>
</comment>
<dbReference type="PANTHER" id="PTHR30349">
    <property type="entry name" value="PHAGE INTEGRASE-RELATED"/>
    <property type="match status" value="1"/>
</dbReference>
<dbReference type="EMBL" id="QUMS01000001">
    <property type="protein sequence ID" value="REG11105.1"/>
    <property type="molecule type" value="Genomic_DNA"/>
</dbReference>
<dbReference type="GO" id="GO:0006310">
    <property type="term" value="P:DNA recombination"/>
    <property type="evidence" value="ECO:0007669"/>
    <property type="project" value="UniProtKB-KW"/>
</dbReference>
<evidence type="ECO:0000256" key="2">
    <source>
        <dbReference type="ARBA" id="ARBA00022908"/>
    </source>
</evidence>
<comment type="similarity">
    <text evidence="1">Belongs to the 'phage' integrase family.</text>
</comment>
<dbReference type="GO" id="GO:0003677">
    <property type="term" value="F:DNA binding"/>
    <property type="evidence" value="ECO:0007669"/>
    <property type="project" value="UniProtKB-UniRule"/>
</dbReference>
<dbReference type="InterPro" id="IPR044068">
    <property type="entry name" value="CB"/>
</dbReference>
<dbReference type="SUPFAM" id="SSF56349">
    <property type="entry name" value="DNA breaking-rejoining enzymes"/>
    <property type="match status" value="1"/>
</dbReference>
<dbReference type="InterPro" id="IPR013762">
    <property type="entry name" value="Integrase-like_cat_sf"/>
</dbReference>
<dbReference type="InterPro" id="IPR050090">
    <property type="entry name" value="Tyrosine_recombinase_XerCD"/>
</dbReference>
<dbReference type="Proteomes" id="UP000256388">
    <property type="component" value="Unassembled WGS sequence"/>
</dbReference>
<evidence type="ECO:0000259" key="7">
    <source>
        <dbReference type="PROSITE" id="PS51900"/>
    </source>
</evidence>
<accession>A0A347ZSP1</accession>
<dbReference type="AlphaFoldDB" id="A0A347ZSP1"/>
<dbReference type="RefSeq" id="WP_116224247.1">
    <property type="nucleotide sequence ID" value="NZ_AP018437.1"/>
</dbReference>
<dbReference type="PROSITE" id="PS51900">
    <property type="entry name" value="CB"/>
    <property type="match status" value="1"/>
</dbReference>
<feature type="domain" description="Core-binding (CB)" evidence="7">
    <location>
        <begin position="15"/>
        <end position="103"/>
    </location>
</feature>
<protein>
    <submittedName>
        <fullName evidence="8">Integrase/recombinase XerD</fullName>
    </submittedName>
</protein>
<sequence>MNNALDQSAHIDSQSSILAAMDVWEVYLLDQGRSEYTVKSFRGDIRLLTKFLPPDKKVGDITTNDLNHFIEWLENGRGKNIPCSPKSLARRITSLKSFFRWLAEHGRISVDPADAILQHSVISPLPEVLTIRETELVLETARAMAESGQPDTRSYALLKLLLETGIKKSECLSLRPAHIFDEDGEHYIFVRYADQKDRNKERKIPVSLEWLDSYQAYLNQYHPEDTVFPWSPRRLEYILEDIGKAAGLEKHLSFSMCRWNCALQDWRVGMDRDTIRQKLGISKIQWREISLKLKELIKAYITEE</sequence>
<dbReference type="PROSITE" id="PS51898">
    <property type="entry name" value="TYR_RECOMBINASE"/>
    <property type="match status" value="1"/>
</dbReference>
<evidence type="ECO:0000259" key="6">
    <source>
        <dbReference type="PROSITE" id="PS51898"/>
    </source>
</evidence>
<proteinExistence type="inferred from homology"/>
<dbReference type="Gene3D" id="1.10.150.130">
    <property type="match status" value="1"/>
</dbReference>
<keyword evidence="9" id="KW-1185">Reference proteome</keyword>
<gene>
    <name evidence="8" type="ORF">DFR64_0979</name>
</gene>
<evidence type="ECO:0000313" key="9">
    <source>
        <dbReference type="Proteomes" id="UP000256388"/>
    </source>
</evidence>
<reference evidence="8 9" key="1">
    <citation type="submission" date="2018-08" db="EMBL/GenBank/DDBJ databases">
        <title>Genomic Encyclopedia of Type Strains, Phase IV (KMG-IV): sequencing the most valuable type-strain genomes for metagenomic binning, comparative biology and taxonomic classification.</title>
        <authorList>
            <person name="Goeker M."/>
        </authorList>
    </citation>
    <scope>NUCLEOTIDE SEQUENCE [LARGE SCALE GENOMIC DNA]</scope>
    <source>
        <strain evidence="8 9">DSM 23923</strain>
    </source>
</reference>
<keyword evidence="4" id="KW-0233">DNA recombination</keyword>
<evidence type="ECO:0000313" key="8">
    <source>
        <dbReference type="EMBL" id="REG11105.1"/>
    </source>
</evidence>
<dbReference type="Pfam" id="PF02899">
    <property type="entry name" value="Phage_int_SAM_1"/>
    <property type="match status" value="1"/>
</dbReference>
<dbReference type="InterPro" id="IPR011010">
    <property type="entry name" value="DNA_brk_join_enz"/>
</dbReference>
<organism evidence="8 9">
    <name type="scientific">Pelolinea submarina</name>
    <dbReference type="NCBI Taxonomy" id="913107"/>
    <lineage>
        <taxon>Bacteria</taxon>
        <taxon>Bacillati</taxon>
        <taxon>Chloroflexota</taxon>
        <taxon>Anaerolineae</taxon>
        <taxon>Anaerolineales</taxon>
        <taxon>Anaerolineaceae</taxon>
        <taxon>Pelolinea</taxon>
    </lineage>
</organism>
<feature type="domain" description="Tyr recombinase" evidence="6">
    <location>
        <begin position="124"/>
        <end position="304"/>
    </location>
</feature>
<dbReference type="InterPro" id="IPR002104">
    <property type="entry name" value="Integrase_catalytic"/>
</dbReference>
<evidence type="ECO:0000256" key="3">
    <source>
        <dbReference type="ARBA" id="ARBA00023125"/>
    </source>
</evidence>
<dbReference type="Pfam" id="PF00589">
    <property type="entry name" value="Phage_integrase"/>
    <property type="match status" value="1"/>
</dbReference>
<dbReference type="Gene3D" id="1.10.443.10">
    <property type="entry name" value="Intergrase catalytic core"/>
    <property type="match status" value="1"/>
</dbReference>